<reference evidence="1" key="1">
    <citation type="submission" date="2018-02" db="EMBL/GenBank/DDBJ databases">
        <title>The genomes of Aspergillus section Nigri reveals drivers in fungal speciation.</title>
        <authorList>
            <consortium name="DOE Joint Genome Institute"/>
            <person name="Vesth T.C."/>
            <person name="Nybo J."/>
            <person name="Theobald S."/>
            <person name="Brandl J."/>
            <person name="Frisvad J.C."/>
            <person name="Nielsen K.F."/>
            <person name="Lyhne E.K."/>
            <person name="Kogle M.E."/>
            <person name="Kuo A."/>
            <person name="Riley R."/>
            <person name="Clum A."/>
            <person name="Nolan M."/>
            <person name="Lipzen A."/>
            <person name="Salamov A."/>
            <person name="Henrissat B."/>
            <person name="Wiebenga A."/>
            <person name="De vries R.P."/>
            <person name="Grigoriev I.V."/>
            <person name="Mortensen U.H."/>
            <person name="Andersen M.R."/>
            <person name="Baker S.E."/>
        </authorList>
    </citation>
    <scope>NUCLEOTIDE SEQUENCE</scope>
    <source>
        <strain evidence="1">CBS 121060</strain>
    </source>
</reference>
<proteinExistence type="predicted"/>
<organism evidence="1 2">
    <name type="scientific">Aspergillus aculeatinus CBS 121060</name>
    <dbReference type="NCBI Taxonomy" id="1448322"/>
    <lineage>
        <taxon>Eukaryota</taxon>
        <taxon>Fungi</taxon>
        <taxon>Dikarya</taxon>
        <taxon>Ascomycota</taxon>
        <taxon>Pezizomycotina</taxon>
        <taxon>Eurotiomycetes</taxon>
        <taxon>Eurotiomycetidae</taxon>
        <taxon>Eurotiales</taxon>
        <taxon>Aspergillaceae</taxon>
        <taxon>Aspergillus</taxon>
        <taxon>Aspergillus subgen. Circumdati</taxon>
    </lineage>
</organism>
<dbReference type="Proteomes" id="UP000249661">
    <property type="component" value="Unassembled WGS sequence"/>
</dbReference>
<protein>
    <submittedName>
        <fullName evidence="1">Uncharacterized protein</fullName>
    </submittedName>
</protein>
<accession>A0ACD1H7I9</accession>
<evidence type="ECO:0000313" key="2">
    <source>
        <dbReference type="Proteomes" id="UP000249661"/>
    </source>
</evidence>
<sequence>MDGKMVNPCLDVASPSLLLLGPKAQDPPHSITRYLLRGVSLGQVVNNPLVTNSYAANPHCRSFHFDNPACPSGPVVDEPCAPSMSPATPAKSS</sequence>
<dbReference type="EMBL" id="KZ824960">
    <property type="protein sequence ID" value="RAH69517.1"/>
    <property type="molecule type" value="Genomic_DNA"/>
</dbReference>
<evidence type="ECO:0000313" key="1">
    <source>
        <dbReference type="EMBL" id="RAH69517.1"/>
    </source>
</evidence>
<gene>
    <name evidence="1" type="ORF">BO66DRAFT_101917</name>
</gene>
<keyword evidence="2" id="KW-1185">Reference proteome</keyword>
<name>A0ACD1H7I9_9EURO</name>